<evidence type="ECO:0000256" key="5">
    <source>
        <dbReference type="PROSITE-ProRule" id="PRU00108"/>
    </source>
</evidence>
<dbReference type="PROSITE" id="PS50071">
    <property type="entry name" value="HOMEOBOX_2"/>
    <property type="match status" value="1"/>
</dbReference>
<sequence>MSNTRSSETISRTSSASSLDFPNTPLSAVEPRRTRKRITPCQLEQLEELYRQSSHPTREQRDALGRRIQMETKSVTIWFQNKRQTDRKVALHKATYSQAIERSKVTEESIPTSFEIPGNPMKRTSSYASSVSSTSSTSSKSKRPSLDRVASRSEIRFIDKRVHVNEDVAKRENLVFKHIISTSSSSHRAHASPLMSPVSPVRTSSALWSHMLSSPIAPSSPPPAELVAYSRTRKTRTLDWACTVARLSTKEEDFSKVSLDSSLEPAFGALKQDAVMSEREYEDAISTTEDEAELVDSHLQASQPAPVLWGHGDKRQVTVTNADHCAEGGTHSMGSNSVEKSVKKHPWQEDEMHAALALCGLRG</sequence>
<evidence type="ECO:0000259" key="8">
    <source>
        <dbReference type="PROSITE" id="PS50071"/>
    </source>
</evidence>
<evidence type="ECO:0000313" key="10">
    <source>
        <dbReference type="Proteomes" id="UP001050691"/>
    </source>
</evidence>
<keyword evidence="4 5" id="KW-0539">Nucleus</keyword>
<feature type="compositionally biased region" description="Low complexity" evidence="7">
    <location>
        <begin position="122"/>
        <end position="139"/>
    </location>
</feature>
<keyword evidence="3 5" id="KW-0371">Homeobox</keyword>
<proteinExistence type="predicted"/>
<feature type="compositionally biased region" description="Low complexity" evidence="7">
    <location>
        <begin position="1"/>
        <end position="18"/>
    </location>
</feature>
<dbReference type="PANTHER" id="PTHR24324">
    <property type="entry name" value="HOMEOBOX PROTEIN HHEX"/>
    <property type="match status" value="1"/>
</dbReference>
<dbReference type="CDD" id="cd00086">
    <property type="entry name" value="homeodomain"/>
    <property type="match status" value="1"/>
</dbReference>
<organism evidence="9 10">
    <name type="scientific">Clathrus columnatus</name>
    <dbReference type="NCBI Taxonomy" id="1419009"/>
    <lineage>
        <taxon>Eukaryota</taxon>
        <taxon>Fungi</taxon>
        <taxon>Dikarya</taxon>
        <taxon>Basidiomycota</taxon>
        <taxon>Agaricomycotina</taxon>
        <taxon>Agaricomycetes</taxon>
        <taxon>Phallomycetidae</taxon>
        <taxon>Phallales</taxon>
        <taxon>Clathraceae</taxon>
        <taxon>Clathrus</taxon>
    </lineage>
</organism>
<dbReference type="Pfam" id="PF00046">
    <property type="entry name" value="Homeodomain"/>
    <property type="match status" value="1"/>
</dbReference>
<evidence type="ECO:0000256" key="1">
    <source>
        <dbReference type="ARBA" id="ARBA00004123"/>
    </source>
</evidence>
<evidence type="ECO:0000256" key="2">
    <source>
        <dbReference type="ARBA" id="ARBA00023125"/>
    </source>
</evidence>
<feature type="region of interest" description="Disordered" evidence="7">
    <location>
        <begin position="327"/>
        <end position="346"/>
    </location>
</feature>
<dbReference type="GO" id="GO:0005634">
    <property type="term" value="C:nucleus"/>
    <property type="evidence" value="ECO:0007669"/>
    <property type="project" value="UniProtKB-SubCell"/>
</dbReference>
<dbReference type="InterPro" id="IPR051000">
    <property type="entry name" value="Homeobox_DNA-bind_prot"/>
</dbReference>
<feature type="region of interest" description="Disordered" evidence="7">
    <location>
        <begin position="1"/>
        <end position="38"/>
    </location>
</feature>
<feature type="region of interest" description="Disordered" evidence="7">
    <location>
        <begin position="48"/>
        <end position="67"/>
    </location>
</feature>
<dbReference type="Proteomes" id="UP001050691">
    <property type="component" value="Unassembled WGS sequence"/>
</dbReference>
<dbReference type="Gene3D" id="1.10.10.60">
    <property type="entry name" value="Homeodomain-like"/>
    <property type="match status" value="1"/>
</dbReference>
<feature type="compositionally biased region" description="Basic and acidic residues" evidence="7">
    <location>
        <begin position="56"/>
        <end position="67"/>
    </location>
</feature>
<evidence type="ECO:0000256" key="4">
    <source>
        <dbReference type="ARBA" id="ARBA00023242"/>
    </source>
</evidence>
<keyword evidence="2 5" id="KW-0238">DNA-binding</keyword>
<protein>
    <recommendedName>
        <fullName evidence="8">Homeobox domain-containing protein</fullName>
    </recommendedName>
</protein>
<comment type="subcellular location">
    <subcellularLocation>
        <location evidence="1 5 6">Nucleus</location>
    </subcellularLocation>
</comment>
<dbReference type="InterPro" id="IPR009057">
    <property type="entry name" value="Homeodomain-like_sf"/>
</dbReference>
<gene>
    <name evidence="9" type="ORF">Clacol_007349</name>
</gene>
<feature type="DNA-binding region" description="Homeobox" evidence="5">
    <location>
        <begin position="31"/>
        <end position="90"/>
    </location>
</feature>
<evidence type="ECO:0000256" key="7">
    <source>
        <dbReference type="SAM" id="MobiDB-lite"/>
    </source>
</evidence>
<evidence type="ECO:0000313" key="9">
    <source>
        <dbReference type="EMBL" id="GJJ13099.1"/>
    </source>
</evidence>
<evidence type="ECO:0000256" key="6">
    <source>
        <dbReference type="RuleBase" id="RU000682"/>
    </source>
</evidence>
<dbReference type="EMBL" id="BPWL01000008">
    <property type="protein sequence ID" value="GJJ13099.1"/>
    <property type="molecule type" value="Genomic_DNA"/>
</dbReference>
<evidence type="ECO:0000256" key="3">
    <source>
        <dbReference type="ARBA" id="ARBA00023155"/>
    </source>
</evidence>
<dbReference type="PANTHER" id="PTHR24324:SF5">
    <property type="entry name" value="HEMATOPOIETICALLY-EXPRESSED HOMEOBOX PROTEIN HHEX"/>
    <property type="match status" value="1"/>
</dbReference>
<feature type="region of interest" description="Disordered" evidence="7">
    <location>
        <begin position="107"/>
        <end position="150"/>
    </location>
</feature>
<comment type="caution">
    <text evidence="9">The sequence shown here is derived from an EMBL/GenBank/DDBJ whole genome shotgun (WGS) entry which is preliminary data.</text>
</comment>
<dbReference type="GO" id="GO:0006357">
    <property type="term" value="P:regulation of transcription by RNA polymerase II"/>
    <property type="evidence" value="ECO:0007669"/>
    <property type="project" value="TreeGrafter"/>
</dbReference>
<accession>A0AAV5AIZ4</accession>
<name>A0AAV5AIZ4_9AGAM</name>
<reference evidence="9" key="1">
    <citation type="submission" date="2021-10" db="EMBL/GenBank/DDBJ databases">
        <title>De novo Genome Assembly of Clathrus columnatus (Basidiomycota, Fungi) Using Illumina and Nanopore Sequence Data.</title>
        <authorList>
            <person name="Ogiso-Tanaka E."/>
            <person name="Itagaki H."/>
            <person name="Hosoya T."/>
            <person name="Hosaka K."/>
        </authorList>
    </citation>
    <scope>NUCLEOTIDE SEQUENCE</scope>
    <source>
        <strain evidence="9">MO-923</strain>
    </source>
</reference>
<feature type="domain" description="Homeobox" evidence="8">
    <location>
        <begin position="29"/>
        <end position="89"/>
    </location>
</feature>
<dbReference type="AlphaFoldDB" id="A0AAV5AIZ4"/>
<dbReference type="SUPFAM" id="SSF46689">
    <property type="entry name" value="Homeodomain-like"/>
    <property type="match status" value="1"/>
</dbReference>
<keyword evidence="10" id="KW-1185">Reference proteome</keyword>
<dbReference type="GO" id="GO:0030154">
    <property type="term" value="P:cell differentiation"/>
    <property type="evidence" value="ECO:0007669"/>
    <property type="project" value="TreeGrafter"/>
</dbReference>
<dbReference type="GO" id="GO:0000978">
    <property type="term" value="F:RNA polymerase II cis-regulatory region sequence-specific DNA binding"/>
    <property type="evidence" value="ECO:0007669"/>
    <property type="project" value="TreeGrafter"/>
</dbReference>
<dbReference type="InterPro" id="IPR001356">
    <property type="entry name" value="HD"/>
</dbReference>
<dbReference type="SMART" id="SM00389">
    <property type="entry name" value="HOX"/>
    <property type="match status" value="1"/>
</dbReference>